<dbReference type="InterPro" id="IPR036770">
    <property type="entry name" value="Ankyrin_rpt-contain_sf"/>
</dbReference>
<dbReference type="Gene3D" id="1.25.40.20">
    <property type="entry name" value="Ankyrin repeat-containing domain"/>
    <property type="match status" value="1"/>
</dbReference>
<name>A0ABD2I3K2_9BILA</name>
<organism evidence="1 2">
    <name type="scientific">Heterodera trifolii</name>
    <dbReference type="NCBI Taxonomy" id="157864"/>
    <lineage>
        <taxon>Eukaryota</taxon>
        <taxon>Metazoa</taxon>
        <taxon>Ecdysozoa</taxon>
        <taxon>Nematoda</taxon>
        <taxon>Chromadorea</taxon>
        <taxon>Rhabditida</taxon>
        <taxon>Tylenchina</taxon>
        <taxon>Tylenchomorpha</taxon>
        <taxon>Tylenchoidea</taxon>
        <taxon>Heteroderidae</taxon>
        <taxon>Heteroderinae</taxon>
        <taxon>Heterodera</taxon>
    </lineage>
</organism>
<dbReference type="AlphaFoldDB" id="A0ABD2I3K2"/>
<keyword evidence="2" id="KW-1185">Reference proteome</keyword>
<evidence type="ECO:0000313" key="1">
    <source>
        <dbReference type="EMBL" id="KAL3075074.1"/>
    </source>
</evidence>
<comment type="caution">
    <text evidence="1">The sequence shown here is derived from an EMBL/GenBank/DDBJ whole genome shotgun (WGS) entry which is preliminary data.</text>
</comment>
<protein>
    <submittedName>
        <fullName evidence="1">Uncharacterized protein</fullName>
    </submittedName>
</protein>
<dbReference type="InterPro" id="IPR002110">
    <property type="entry name" value="Ankyrin_rpt"/>
</dbReference>
<reference evidence="1 2" key="1">
    <citation type="submission" date="2024-10" db="EMBL/GenBank/DDBJ databases">
        <authorList>
            <person name="Kim D."/>
        </authorList>
    </citation>
    <scope>NUCLEOTIDE SEQUENCE [LARGE SCALE GENOMIC DNA]</scope>
    <source>
        <strain evidence="1">BH-2024</strain>
    </source>
</reference>
<dbReference type="Pfam" id="PF13637">
    <property type="entry name" value="Ank_4"/>
    <property type="match status" value="1"/>
</dbReference>
<sequence>MCAIHHQCPSSPAHNCHYHTLAAIYEHPAILRALLDHDGSHIDARDSEGRTALHYAAALAGTLREDDAD</sequence>
<evidence type="ECO:0000313" key="2">
    <source>
        <dbReference type="Proteomes" id="UP001620626"/>
    </source>
</evidence>
<gene>
    <name evidence="1" type="ORF">niasHT_034949</name>
</gene>
<dbReference type="Proteomes" id="UP001620626">
    <property type="component" value="Unassembled WGS sequence"/>
</dbReference>
<proteinExistence type="predicted"/>
<dbReference type="EMBL" id="JBICBT010001287">
    <property type="protein sequence ID" value="KAL3075074.1"/>
    <property type="molecule type" value="Genomic_DNA"/>
</dbReference>
<accession>A0ABD2I3K2</accession>
<dbReference type="SUPFAM" id="SSF48403">
    <property type="entry name" value="Ankyrin repeat"/>
    <property type="match status" value="1"/>
</dbReference>